<dbReference type="SUPFAM" id="SSF109998">
    <property type="entry name" value="Triger factor/SurA peptide-binding domain-like"/>
    <property type="match status" value="1"/>
</dbReference>
<keyword evidence="12" id="KW-0175">Coiled coil</keyword>
<accession>A0A2W0HD77</accession>
<dbReference type="EC" id="5.2.1.8" evidence="11"/>
<name>A0A2W0HD77_9BACI</name>
<reference evidence="15 16" key="1">
    <citation type="submission" date="2017-10" db="EMBL/GenBank/DDBJ databases">
        <title>Bacillus sp. nov., a halophilic bacterium isolated from a Yangshapao Lake.</title>
        <authorList>
            <person name="Wang H."/>
        </authorList>
    </citation>
    <scope>NUCLEOTIDE SEQUENCE [LARGE SCALE GENOMIC DNA]</scope>
    <source>
        <strain evidence="15 16">YSP-3</strain>
    </source>
</reference>
<evidence type="ECO:0000256" key="4">
    <source>
        <dbReference type="ARBA" id="ARBA00022475"/>
    </source>
</evidence>
<keyword evidence="9 11" id="KW-0413">Isomerase</keyword>
<dbReference type="GO" id="GO:0003755">
    <property type="term" value="F:peptidyl-prolyl cis-trans isomerase activity"/>
    <property type="evidence" value="ECO:0007669"/>
    <property type="project" value="UniProtKB-UniRule"/>
</dbReference>
<dbReference type="InterPro" id="IPR046357">
    <property type="entry name" value="PPIase_dom_sf"/>
</dbReference>
<protein>
    <recommendedName>
        <fullName evidence="11">Foldase protein PrsA</fullName>
        <ecNumber evidence="11">5.2.1.8</ecNumber>
    </recommendedName>
</protein>
<evidence type="ECO:0000256" key="3">
    <source>
        <dbReference type="ARBA" id="ARBA00006071"/>
    </source>
</evidence>
<gene>
    <name evidence="11" type="primary">prsA</name>
    <name evidence="15" type="ORF">CR205_09825</name>
</gene>
<organism evidence="15 16">
    <name type="scientific">Alteribacter lacisalsi</name>
    <dbReference type="NCBI Taxonomy" id="2045244"/>
    <lineage>
        <taxon>Bacteria</taxon>
        <taxon>Bacillati</taxon>
        <taxon>Bacillota</taxon>
        <taxon>Bacilli</taxon>
        <taxon>Bacillales</taxon>
        <taxon>Bacillaceae</taxon>
        <taxon>Alteribacter</taxon>
    </lineage>
</organism>
<dbReference type="GO" id="GO:0006457">
    <property type="term" value="P:protein folding"/>
    <property type="evidence" value="ECO:0007669"/>
    <property type="project" value="UniProtKB-UniRule"/>
</dbReference>
<dbReference type="PROSITE" id="PS50198">
    <property type="entry name" value="PPIC_PPIASE_2"/>
    <property type="match status" value="1"/>
</dbReference>
<evidence type="ECO:0000256" key="12">
    <source>
        <dbReference type="SAM" id="Coils"/>
    </source>
</evidence>
<evidence type="ECO:0000256" key="2">
    <source>
        <dbReference type="ARBA" id="ARBA00004193"/>
    </source>
</evidence>
<evidence type="ECO:0000256" key="10">
    <source>
        <dbReference type="ARBA" id="ARBA00023288"/>
    </source>
</evidence>
<dbReference type="EMBL" id="PDOF01000001">
    <property type="protein sequence ID" value="PYZ98846.1"/>
    <property type="molecule type" value="Genomic_DNA"/>
</dbReference>
<evidence type="ECO:0000256" key="11">
    <source>
        <dbReference type="HAMAP-Rule" id="MF_01145"/>
    </source>
</evidence>
<proteinExistence type="inferred from homology"/>
<dbReference type="PROSITE" id="PS01096">
    <property type="entry name" value="PPIC_PPIASE_1"/>
    <property type="match status" value="1"/>
</dbReference>
<feature type="domain" description="PpiC" evidence="14">
    <location>
        <begin position="207"/>
        <end position="297"/>
    </location>
</feature>
<feature type="coiled-coil region" evidence="12">
    <location>
        <begin position="127"/>
        <end position="158"/>
    </location>
</feature>
<evidence type="ECO:0000256" key="7">
    <source>
        <dbReference type="ARBA" id="ARBA00023136"/>
    </source>
</evidence>
<comment type="similarity">
    <text evidence="3 11">Belongs to the PrsA family.</text>
</comment>
<comment type="caution">
    <text evidence="15">The sequence shown here is derived from an EMBL/GenBank/DDBJ whole genome shotgun (WGS) entry which is preliminary data.</text>
</comment>
<dbReference type="InterPro" id="IPR027304">
    <property type="entry name" value="Trigger_fact/SurA_dom_sf"/>
</dbReference>
<evidence type="ECO:0000256" key="6">
    <source>
        <dbReference type="ARBA" id="ARBA00023110"/>
    </source>
</evidence>
<dbReference type="Pfam" id="PF00639">
    <property type="entry name" value="Rotamase"/>
    <property type="match status" value="1"/>
</dbReference>
<keyword evidence="4 11" id="KW-1003">Cell membrane</keyword>
<evidence type="ECO:0000313" key="15">
    <source>
        <dbReference type="EMBL" id="PYZ98846.1"/>
    </source>
</evidence>
<keyword evidence="5 11" id="KW-0732">Signal</keyword>
<sequence length="350" mass="39712">MQSFQYPLCCAIVKRKITCEKKQHKGVGQKVKKKWVLFASALVVVLGACSNGDAAEEENTENMDNGDTETEAQNEEEDVTEIGESEGDETVIVETSAGNITEEEFVDRLVDLYGEAVLRDMIEDKIMENQAEELGVTEEDIQEEIEDLRETLGAESDEQFLQALQMQGIGNEEDLRSLVQHHLVLQRLTGDEGDIDDAEVRAEYDRGEEVEARHILVDDEETAEEVYERLMDGEDFSELAGEYSTDPGSREDGGSLGFFRRGTMVPPFDAAAFSLDEGEISEPVRSDFGYHIIEVTDRNPFEDSFEEVEDQLRNTIFQRKMANMSKRQQELYDEVNVEIIDERFEDLLDD</sequence>
<dbReference type="InterPro" id="IPR023059">
    <property type="entry name" value="Foldase_PrsA"/>
</dbReference>
<dbReference type="PANTHER" id="PTHR47245:SF1">
    <property type="entry name" value="FOLDASE PROTEIN PRSA"/>
    <property type="match status" value="1"/>
</dbReference>
<keyword evidence="8" id="KW-0564">Palmitate</keyword>
<dbReference type="InterPro" id="IPR023058">
    <property type="entry name" value="PPIase_PpiC_CS"/>
</dbReference>
<dbReference type="AlphaFoldDB" id="A0A2W0HD77"/>
<dbReference type="PANTHER" id="PTHR47245">
    <property type="entry name" value="PEPTIDYLPROLYL ISOMERASE"/>
    <property type="match status" value="1"/>
</dbReference>
<dbReference type="HAMAP" id="MF_01145">
    <property type="entry name" value="Foldase_PrsA"/>
    <property type="match status" value="1"/>
</dbReference>
<keyword evidence="7 11" id="KW-0472">Membrane</keyword>
<keyword evidence="16" id="KW-1185">Reference proteome</keyword>
<evidence type="ECO:0000313" key="16">
    <source>
        <dbReference type="Proteomes" id="UP000248066"/>
    </source>
</evidence>
<dbReference type="InterPro" id="IPR000297">
    <property type="entry name" value="PPIase_PpiC"/>
</dbReference>
<dbReference type="GO" id="GO:0005886">
    <property type="term" value="C:plasma membrane"/>
    <property type="evidence" value="ECO:0007669"/>
    <property type="project" value="UniProtKB-SubCell"/>
</dbReference>
<comment type="catalytic activity">
    <reaction evidence="1 11">
        <text>[protein]-peptidylproline (omega=180) = [protein]-peptidylproline (omega=0)</text>
        <dbReference type="Rhea" id="RHEA:16237"/>
        <dbReference type="Rhea" id="RHEA-COMP:10747"/>
        <dbReference type="Rhea" id="RHEA-COMP:10748"/>
        <dbReference type="ChEBI" id="CHEBI:83833"/>
        <dbReference type="ChEBI" id="CHEBI:83834"/>
        <dbReference type="EC" id="5.2.1.8"/>
    </reaction>
</comment>
<feature type="region of interest" description="Disordered" evidence="13">
    <location>
        <begin position="54"/>
        <end position="88"/>
    </location>
</feature>
<evidence type="ECO:0000256" key="5">
    <source>
        <dbReference type="ARBA" id="ARBA00022729"/>
    </source>
</evidence>
<dbReference type="SUPFAM" id="SSF54534">
    <property type="entry name" value="FKBP-like"/>
    <property type="match status" value="1"/>
</dbReference>
<dbReference type="Proteomes" id="UP000248066">
    <property type="component" value="Unassembled WGS sequence"/>
</dbReference>
<comment type="subcellular location">
    <subcellularLocation>
        <location evidence="2">Cell membrane</location>
        <topology evidence="2">Lipid-anchor</topology>
    </subcellularLocation>
</comment>
<evidence type="ECO:0000256" key="9">
    <source>
        <dbReference type="ARBA" id="ARBA00023235"/>
    </source>
</evidence>
<evidence type="ECO:0000256" key="13">
    <source>
        <dbReference type="SAM" id="MobiDB-lite"/>
    </source>
</evidence>
<evidence type="ECO:0000256" key="8">
    <source>
        <dbReference type="ARBA" id="ARBA00023139"/>
    </source>
</evidence>
<dbReference type="InterPro" id="IPR050245">
    <property type="entry name" value="PrsA_foldase"/>
</dbReference>
<comment type="function">
    <text evidence="11">Plays a major role in protein secretion by helping the post-translocational extracellular folding of several secreted proteins.</text>
</comment>
<keyword evidence="6 11" id="KW-0697">Rotamase</keyword>
<dbReference type="Gene3D" id="3.10.50.40">
    <property type="match status" value="1"/>
</dbReference>
<evidence type="ECO:0000256" key="1">
    <source>
        <dbReference type="ARBA" id="ARBA00000971"/>
    </source>
</evidence>
<dbReference type="Gene3D" id="1.10.4030.10">
    <property type="entry name" value="Porin chaperone SurA, peptide-binding domain"/>
    <property type="match status" value="1"/>
</dbReference>
<evidence type="ECO:0000259" key="14">
    <source>
        <dbReference type="PROSITE" id="PS50198"/>
    </source>
</evidence>
<keyword evidence="10" id="KW-0449">Lipoprotein</keyword>